<proteinExistence type="inferred from homology"/>
<feature type="active site" description="Charge relay system" evidence="7">
    <location>
        <position position="58"/>
    </location>
</feature>
<name>A0A0G1VBT1_9BACT</name>
<dbReference type="InterPro" id="IPR036928">
    <property type="entry name" value="AS_sf"/>
</dbReference>
<evidence type="ECO:0000313" key="10">
    <source>
        <dbReference type="EMBL" id="KKU75588.1"/>
    </source>
</evidence>
<dbReference type="SUPFAM" id="SSF75304">
    <property type="entry name" value="Amidase signature (AS) enzymes"/>
    <property type="match status" value="1"/>
</dbReference>
<evidence type="ECO:0000256" key="7">
    <source>
        <dbReference type="HAMAP-Rule" id="MF_00120"/>
    </source>
</evidence>
<evidence type="ECO:0000313" key="11">
    <source>
        <dbReference type="Proteomes" id="UP000034682"/>
    </source>
</evidence>
<organism evidence="10 11">
    <name type="scientific">Candidatus Giovannonibacteria bacterium GW2011_GWB1_47_6b</name>
    <dbReference type="NCBI Taxonomy" id="1618655"/>
    <lineage>
        <taxon>Bacteria</taxon>
        <taxon>Candidatus Giovannoniibacteriota</taxon>
    </lineage>
</organism>
<comment type="caution">
    <text evidence="10">The sequence shown here is derived from an EMBL/GenBank/DDBJ whole genome shotgun (WGS) entry which is preliminary data.</text>
</comment>
<protein>
    <recommendedName>
        <fullName evidence="7">Glutamyl-tRNA(Gln) amidotransferase subunit A</fullName>
        <shortName evidence="7">Glu-ADT subunit A</shortName>
        <ecNumber evidence="7">6.3.5.7</ecNumber>
    </recommendedName>
</protein>
<keyword evidence="3 7" id="KW-0547">Nucleotide-binding</keyword>
<dbReference type="GO" id="GO:0016740">
    <property type="term" value="F:transferase activity"/>
    <property type="evidence" value="ECO:0007669"/>
    <property type="project" value="UniProtKB-KW"/>
</dbReference>
<dbReference type="PANTHER" id="PTHR11895:SF151">
    <property type="entry name" value="GLUTAMYL-TRNA(GLN) AMIDOTRANSFERASE SUBUNIT A"/>
    <property type="match status" value="1"/>
</dbReference>
<dbReference type="HAMAP" id="MF_00120">
    <property type="entry name" value="GatA"/>
    <property type="match status" value="1"/>
</dbReference>
<evidence type="ECO:0000256" key="3">
    <source>
        <dbReference type="ARBA" id="ARBA00022741"/>
    </source>
</evidence>
<accession>A0A0G1VBT1</accession>
<evidence type="ECO:0000256" key="6">
    <source>
        <dbReference type="ARBA" id="ARBA00047407"/>
    </source>
</evidence>
<dbReference type="InterPro" id="IPR023631">
    <property type="entry name" value="Amidase_dom"/>
</dbReference>
<dbReference type="AlphaFoldDB" id="A0A0G1VBT1"/>
<keyword evidence="10" id="KW-0808">Transferase</keyword>
<feature type="domain" description="Amidase" evidence="9">
    <location>
        <begin position="37"/>
        <end position="442"/>
    </location>
</feature>
<dbReference type="InterPro" id="IPR000120">
    <property type="entry name" value="Amidase"/>
</dbReference>
<feature type="active site" description="Charge relay system" evidence="7">
    <location>
        <position position="133"/>
    </location>
</feature>
<comment type="function">
    <text evidence="7">Allows the formation of correctly charged Gln-tRNA(Gln) through the transamidation of misacylated Glu-tRNA(Gln) in organisms which lack glutaminyl-tRNA synthetase. The reaction takes place in the presence of glutamine and ATP through an activated gamma-phospho-Glu-tRNA(Gln).</text>
</comment>
<dbReference type="Pfam" id="PF01425">
    <property type="entry name" value="Amidase"/>
    <property type="match status" value="1"/>
</dbReference>
<keyword evidence="5 7" id="KW-0648">Protein biosynthesis</keyword>
<feature type="active site" description="Acyl-ester intermediate" evidence="7">
    <location>
        <position position="157"/>
    </location>
</feature>
<comment type="catalytic activity">
    <reaction evidence="6 7">
        <text>L-glutamyl-tRNA(Gln) + L-glutamine + ATP + H2O = L-glutaminyl-tRNA(Gln) + L-glutamate + ADP + phosphate + H(+)</text>
        <dbReference type="Rhea" id="RHEA:17521"/>
        <dbReference type="Rhea" id="RHEA-COMP:9681"/>
        <dbReference type="Rhea" id="RHEA-COMP:9684"/>
        <dbReference type="ChEBI" id="CHEBI:15377"/>
        <dbReference type="ChEBI" id="CHEBI:15378"/>
        <dbReference type="ChEBI" id="CHEBI:29985"/>
        <dbReference type="ChEBI" id="CHEBI:30616"/>
        <dbReference type="ChEBI" id="CHEBI:43474"/>
        <dbReference type="ChEBI" id="CHEBI:58359"/>
        <dbReference type="ChEBI" id="CHEBI:78520"/>
        <dbReference type="ChEBI" id="CHEBI:78521"/>
        <dbReference type="ChEBI" id="CHEBI:456216"/>
        <dbReference type="EC" id="6.3.5.7"/>
    </reaction>
</comment>
<comment type="similarity">
    <text evidence="1 7">Belongs to the amidase family. GatA subfamily.</text>
</comment>
<dbReference type="PANTHER" id="PTHR11895">
    <property type="entry name" value="TRANSAMIDASE"/>
    <property type="match status" value="1"/>
</dbReference>
<dbReference type="InterPro" id="IPR020556">
    <property type="entry name" value="Amidase_CS"/>
</dbReference>
<evidence type="ECO:0000256" key="8">
    <source>
        <dbReference type="SAM" id="MobiDB-lite"/>
    </source>
</evidence>
<dbReference type="GO" id="GO:0006412">
    <property type="term" value="P:translation"/>
    <property type="evidence" value="ECO:0007669"/>
    <property type="project" value="UniProtKB-UniRule"/>
</dbReference>
<comment type="subunit">
    <text evidence="7">Heterotrimer of A, B and C subunits.</text>
</comment>
<dbReference type="EC" id="6.3.5.7" evidence="7"/>
<evidence type="ECO:0000256" key="1">
    <source>
        <dbReference type="ARBA" id="ARBA00008069"/>
    </source>
</evidence>
<evidence type="ECO:0000256" key="2">
    <source>
        <dbReference type="ARBA" id="ARBA00022598"/>
    </source>
</evidence>
<keyword evidence="4 7" id="KW-0067">ATP-binding</keyword>
<dbReference type="GO" id="GO:0050567">
    <property type="term" value="F:glutaminyl-tRNA synthase (glutamine-hydrolyzing) activity"/>
    <property type="evidence" value="ECO:0007669"/>
    <property type="project" value="UniProtKB-UniRule"/>
</dbReference>
<dbReference type="GO" id="GO:0005524">
    <property type="term" value="F:ATP binding"/>
    <property type="evidence" value="ECO:0007669"/>
    <property type="project" value="UniProtKB-KW"/>
</dbReference>
<dbReference type="PROSITE" id="PS00571">
    <property type="entry name" value="AMIDASES"/>
    <property type="match status" value="1"/>
</dbReference>
<dbReference type="GO" id="GO:0030956">
    <property type="term" value="C:glutamyl-tRNA(Gln) amidotransferase complex"/>
    <property type="evidence" value="ECO:0007669"/>
    <property type="project" value="InterPro"/>
</dbReference>
<dbReference type="EMBL" id="LCOK01000047">
    <property type="protein sequence ID" value="KKU75588.1"/>
    <property type="molecule type" value="Genomic_DNA"/>
</dbReference>
<dbReference type="Gene3D" id="3.90.1300.10">
    <property type="entry name" value="Amidase signature (AS) domain"/>
    <property type="match status" value="1"/>
</dbReference>
<evidence type="ECO:0000256" key="5">
    <source>
        <dbReference type="ARBA" id="ARBA00022917"/>
    </source>
</evidence>
<dbReference type="NCBIfam" id="TIGR00132">
    <property type="entry name" value="gatA"/>
    <property type="match status" value="1"/>
</dbReference>
<sequence length="453" mass="48707">MASRVREIHDALVSKKTHAPEMKATIAEEVSEEDFVLLQKIASGKKLGALAGIPVALKDNICVKGTRTTAASKILEDYTAAYDAHVVEKLRLASAVIVGKTNLDEFAMGGSTENSAFGPTKNPHDSSRVAGGSSGGSAAAVASGMAPVALGSDTGGSIRQPASFCGVVGFKPSYGRVSRSGLIAMASSLDQIGTFASSVEDAEILFRAIEGKDPMDMTSVETHESVSDKKEYVIGVPEAFLASGPDARVLDLMQKSFKKAESQSASWRIKFEKIDLPSAPYALACYYIIMPAEVSSNLARFDGMRYAHRAKADTLFGAYERTREEGFGSEVKRRIAIGTYVLSHGYYDAYYLQAQRVRTLIVSDFTRAFEKVDAVVFPTTPSHAFKIGEKSSDPLAMYLEDIYTIQANLAGLPAISIPLGKVENLPVGIQFIGKRFGDYALLNFAKRFEAALA</sequence>
<keyword evidence="2 7" id="KW-0436">Ligase</keyword>
<gene>
    <name evidence="7" type="primary">gatA</name>
    <name evidence="10" type="ORF">UY02_C0047G0009</name>
</gene>
<reference evidence="10 11" key="1">
    <citation type="journal article" date="2015" name="Nature">
        <title>rRNA introns, odd ribosomes, and small enigmatic genomes across a large radiation of phyla.</title>
        <authorList>
            <person name="Brown C.T."/>
            <person name="Hug L.A."/>
            <person name="Thomas B.C."/>
            <person name="Sharon I."/>
            <person name="Castelle C.J."/>
            <person name="Singh A."/>
            <person name="Wilkins M.J."/>
            <person name="Williams K.H."/>
            <person name="Banfield J.F."/>
        </authorList>
    </citation>
    <scope>NUCLEOTIDE SEQUENCE [LARGE SCALE GENOMIC DNA]</scope>
</reference>
<dbReference type="InterPro" id="IPR004412">
    <property type="entry name" value="GatA"/>
</dbReference>
<dbReference type="PATRIC" id="fig|1618655.3.peg.734"/>
<evidence type="ECO:0000256" key="4">
    <source>
        <dbReference type="ARBA" id="ARBA00022840"/>
    </source>
</evidence>
<dbReference type="Proteomes" id="UP000034682">
    <property type="component" value="Unassembled WGS sequence"/>
</dbReference>
<evidence type="ECO:0000259" key="9">
    <source>
        <dbReference type="Pfam" id="PF01425"/>
    </source>
</evidence>
<feature type="region of interest" description="Disordered" evidence="8">
    <location>
        <begin position="114"/>
        <end position="134"/>
    </location>
</feature>